<feature type="transmembrane region" description="Helical" evidence="1">
    <location>
        <begin position="5"/>
        <end position="24"/>
    </location>
</feature>
<dbReference type="EMBL" id="BAABHW010000002">
    <property type="protein sequence ID" value="GAA5074273.1"/>
    <property type="molecule type" value="Genomic_DNA"/>
</dbReference>
<evidence type="ECO:0000313" key="2">
    <source>
        <dbReference type="EMBL" id="GAA5074273.1"/>
    </source>
</evidence>
<keyword evidence="3" id="KW-1185">Reference proteome</keyword>
<proteinExistence type="predicted"/>
<evidence type="ECO:0000313" key="3">
    <source>
        <dbReference type="Proteomes" id="UP001499910"/>
    </source>
</evidence>
<gene>
    <name evidence="2" type="ORF">GCM10023209_21220</name>
</gene>
<feature type="transmembrane region" description="Helical" evidence="1">
    <location>
        <begin position="73"/>
        <end position="96"/>
    </location>
</feature>
<keyword evidence="1" id="KW-0472">Membrane</keyword>
<comment type="caution">
    <text evidence="2">The sequence shown here is derived from an EMBL/GenBank/DDBJ whole genome shotgun (WGS) entry which is preliminary data.</text>
</comment>
<evidence type="ECO:0000256" key="1">
    <source>
        <dbReference type="SAM" id="Phobius"/>
    </source>
</evidence>
<keyword evidence="1" id="KW-0812">Transmembrane</keyword>
<reference evidence="3" key="1">
    <citation type="journal article" date="2019" name="Int. J. Syst. Evol. Microbiol.">
        <title>The Global Catalogue of Microorganisms (GCM) 10K type strain sequencing project: providing services to taxonomists for standard genome sequencing and annotation.</title>
        <authorList>
            <consortium name="The Broad Institute Genomics Platform"/>
            <consortium name="The Broad Institute Genome Sequencing Center for Infectious Disease"/>
            <person name="Wu L."/>
            <person name="Ma J."/>
        </authorList>
    </citation>
    <scope>NUCLEOTIDE SEQUENCE [LARGE SCALE GENOMIC DNA]</scope>
    <source>
        <strain evidence="3">JCM 18015</strain>
    </source>
</reference>
<dbReference type="InterPro" id="IPR021362">
    <property type="entry name" value="DUF2834"/>
</dbReference>
<keyword evidence="1" id="KW-1133">Transmembrane helix</keyword>
<dbReference type="Pfam" id="PF11196">
    <property type="entry name" value="DUF2834"/>
    <property type="match status" value="1"/>
</dbReference>
<feature type="transmembrane region" description="Helical" evidence="1">
    <location>
        <begin position="44"/>
        <end position="64"/>
    </location>
</feature>
<dbReference type="Proteomes" id="UP001499910">
    <property type="component" value="Unassembled WGS sequence"/>
</dbReference>
<protein>
    <submittedName>
        <fullName evidence="2">DUF2834 domain-containing protein</fullName>
    </submittedName>
</protein>
<accession>A0ABP9LE00</accession>
<sequence length="105" mass="11635">MRYVYLLLVIVGAILPWTYFYAWFAENGWSLGPMIDAWYVNDATTALVYDLTIAAVALTIWALVEAFTKKDWVFLLVIPATYGIGVSCGLPLALFLKARPGRAAA</sequence>
<dbReference type="RefSeq" id="WP_259554003.1">
    <property type="nucleotide sequence ID" value="NZ_BAABHW010000002.1"/>
</dbReference>
<name>A0ABP9LE00_9RHOB</name>
<organism evidence="2 3">
    <name type="scientific">[Roseibacterium] beibuensis</name>
    <dbReference type="NCBI Taxonomy" id="1193142"/>
    <lineage>
        <taxon>Bacteria</taxon>
        <taxon>Pseudomonadati</taxon>
        <taxon>Pseudomonadota</taxon>
        <taxon>Alphaproteobacteria</taxon>
        <taxon>Rhodobacterales</taxon>
        <taxon>Roseobacteraceae</taxon>
        <taxon>Roseicyclus</taxon>
    </lineage>
</organism>